<dbReference type="Proteomes" id="UP000024635">
    <property type="component" value="Unassembled WGS sequence"/>
</dbReference>
<name>A0A016STL6_9BILA</name>
<accession>A0A016STL6</accession>
<evidence type="ECO:0000256" key="1">
    <source>
        <dbReference type="SAM" id="MobiDB-lite"/>
    </source>
</evidence>
<protein>
    <submittedName>
        <fullName evidence="2">Uncharacterized protein</fullName>
    </submittedName>
</protein>
<dbReference type="OrthoDB" id="5871687at2759"/>
<proteinExistence type="predicted"/>
<dbReference type="AlphaFoldDB" id="A0A016STL6"/>
<reference evidence="3" key="1">
    <citation type="journal article" date="2015" name="Nat. Genet.">
        <title>The genome and transcriptome of the zoonotic hookworm Ancylostoma ceylanicum identify infection-specific gene families.</title>
        <authorList>
            <person name="Schwarz E.M."/>
            <person name="Hu Y."/>
            <person name="Antoshechkin I."/>
            <person name="Miller M.M."/>
            <person name="Sternberg P.W."/>
            <person name="Aroian R.V."/>
        </authorList>
    </citation>
    <scope>NUCLEOTIDE SEQUENCE</scope>
    <source>
        <strain evidence="3">HY135</strain>
    </source>
</reference>
<comment type="caution">
    <text evidence="2">The sequence shown here is derived from an EMBL/GenBank/DDBJ whole genome shotgun (WGS) entry which is preliminary data.</text>
</comment>
<organism evidence="2 3">
    <name type="scientific">Ancylostoma ceylanicum</name>
    <dbReference type="NCBI Taxonomy" id="53326"/>
    <lineage>
        <taxon>Eukaryota</taxon>
        <taxon>Metazoa</taxon>
        <taxon>Ecdysozoa</taxon>
        <taxon>Nematoda</taxon>
        <taxon>Chromadorea</taxon>
        <taxon>Rhabditida</taxon>
        <taxon>Rhabditina</taxon>
        <taxon>Rhabditomorpha</taxon>
        <taxon>Strongyloidea</taxon>
        <taxon>Ancylostomatidae</taxon>
        <taxon>Ancylostomatinae</taxon>
        <taxon>Ancylostoma</taxon>
    </lineage>
</organism>
<evidence type="ECO:0000313" key="3">
    <source>
        <dbReference type="Proteomes" id="UP000024635"/>
    </source>
</evidence>
<dbReference type="EMBL" id="JARK01001514">
    <property type="protein sequence ID" value="EYB93885.1"/>
    <property type="molecule type" value="Genomic_DNA"/>
</dbReference>
<gene>
    <name evidence="2" type="primary">Acey_s0178.g692</name>
    <name evidence="2" type="ORF">Y032_0178g692</name>
</gene>
<sequence length="86" mass="9623">MIARPILTTSQEETRGDQIASQSRSGHTFSYESPAIFLISHAVASLRLYLATRLNRSVSCFFLVKISSISIHFYKFLAITASLLEI</sequence>
<keyword evidence="3" id="KW-1185">Reference proteome</keyword>
<evidence type="ECO:0000313" key="2">
    <source>
        <dbReference type="EMBL" id="EYB93885.1"/>
    </source>
</evidence>
<feature type="region of interest" description="Disordered" evidence="1">
    <location>
        <begin position="1"/>
        <end position="26"/>
    </location>
</feature>